<proteinExistence type="predicted"/>
<dbReference type="KEGG" id="rco:RC1260"/>
<dbReference type="RefSeq" id="WP_010977823.1">
    <property type="nucleotide sequence ID" value="NC_003103.1"/>
</dbReference>
<gene>
    <name evidence="1" type="ordered locus">RC1260</name>
</gene>
<dbReference type="GO" id="GO:0016746">
    <property type="term" value="F:acyltransferase activity"/>
    <property type="evidence" value="ECO:0007669"/>
    <property type="project" value="UniProtKB-KW"/>
</dbReference>
<keyword evidence="1" id="KW-0012">Acyltransferase</keyword>
<evidence type="ECO:0000313" key="1">
    <source>
        <dbReference type="EMBL" id="AAL03798.1"/>
    </source>
</evidence>
<organism evidence="1 2">
    <name type="scientific">Rickettsia conorii (strain ATCC VR-613 / Malish 7)</name>
    <dbReference type="NCBI Taxonomy" id="272944"/>
    <lineage>
        <taxon>Bacteria</taxon>
        <taxon>Pseudomonadati</taxon>
        <taxon>Pseudomonadota</taxon>
        <taxon>Alphaproteobacteria</taxon>
        <taxon>Rickettsiales</taxon>
        <taxon>Rickettsiaceae</taxon>
        <taxon>Rickettsieae</taxon>
        <taxon>Rickettsia</taxon>
        <taxon>spotted fever group</taxon>
    </lineage>
</organism>
<name>Q92G63_RICCN</name>
<sequence>MDQIFFSTPSGSINSELGAVKIDGNMNCQNNAGTVAIFARDIANNITSAITGNITSTGGTNGTIGTVDGNGNLTNTITNLAMLKAGVDNSTVTINAGGNMSIAEIQGTCTGNKCLLKQLI</sequence>
<accession>Q92G63</accession>
<dbReference type="Proteomes" id="UP000000816">
    <property type="component" value="Chromosome"/>
</dbReference>
<dbReference type="PATRIC" id="fig|272944.4.peg.1447"/>
<dbReference type="HOGENOM" id="CLU_2047935_0_0_5"/>
<keyword evidence="1" id="KW-0808">Transferase</keyword>
<dbReference type="EMBL" id="AE006914">
    <property type="protein sequence ID" value="AAL03798.1"/>
    <property type="molecule type" value="Genomic_DNA"/>
</dbReference>
<dbReference type="AlphaFoldDB" id="Q92G63"/>
<dbReference type="PIR" id="D97857">
    <property type="entry name" value="D97857"/>
</dbReference>
<protein>
    <submittedName>
        <fullName evidence="1">Uncharacterized protein</fullName>
    </submittedName>
</protein>
<evidence type="ECO:0000313" key="2">
    <source>
        <dbReference type="Proteomes" id="UP000000816"/>
    </source>
</evidence>
<reference evidence="1 2" key="1">
    <citation type="journal article" date="2001" name="Science">
        <title>Mechanisms of evolution in Rickettsia conorii and R. prowazekii.</title>
        <authorList>
            <person name="Ogata H."/>
            <person name="Audic S."/>
            <person name="Renesto-Audiffren P."/>
            <person name="Fournier P.-E."/>
            <person name="Barbe V."/>
            <person name="Samson D."/>
            <person name="Roux V."/>
            <person name="Cossart P."/>
            <person name="Weissenbach J."/>
            <person name="Claverie J.-M."/>
            <person name="Raoult D."/>
        </authorList>
    </citation>
    <scope>NUCLEOTIDE SEQUENCE [LARGE SCALE GENOMIC DNA]</scope>
    <source>
        <strain evidence="2">ATCC VR-613 / Malish 7</strain>
    </source>
</reference>
<dbReference type="GeneID" id="928412"/>